<dbReference type="Pfam" id="PF14897">
    <property type="entry name" value="EpsG"/>
    <property type="match status" value="1"/>
</dbReference>
<dbReference type="PATRIC" id="fig|1339280.3.peg.4560"/>
<protein>
    <submittedName>
        <fullName evidence="2">Putative membrane protein</fullName>
    </submittedName>
</protein>
<evidence type="ECO:0000313" key="3">
    <source>
        <dbReference type="Proteomes" id="UP000022272"/>
    </source>
</evidence>
<feature type="transmembrane region" description="Helical" evidence="1">
    <location>
        <begin position="317"/>
        <end position="334"/>
    </location>
</feature>
<feature type="transmembrane region" description="Helical" evidence="1">
    <location>
        <begin position="263"/>
        <end position="280"/>
    </location>
</feature>
<gene>
    <name evidence="2" type="ORF">M076_4777</name>
</gene>
<organism evidence="2 3">
    <name type="scientific">Bacteroides fragilis str. 2-F-2 #4</name>
    <dbReference type="NCBI Taxonomy" id="1339280"/>
    <lineage>
        <taxon>Bacteria</taxon>
        <taxon>Pseudomonadati</taxon>
        <taxon>Bacteroidota</taxon>
        <taxon>Bacteroidia</taxon>
        <taxon>Bacteroidales</taxon>
        <taxon>Bacteroidaceae</taxon>
        <taxon>Bacteroides</taxon>
    </lineage>
</organism>
<dbReference type="Proteomes" id="UP000022272">
    <property type="component" value="Unassembled WGS sequence"/>
</dbReference>
<keyword evidence="1" id="KW-0472">Membrane</keyword>
<dbReference type="InterPro" id="IPR049458">
    <property type="entry name" value="EpsG-like"/>
</dbReference>
<feature type="transmembrane region" description="Helical" evidence="1">
    <location>
        <begin position="6"/>
        <end position="24"/>
    </location>
</feature>
<evidence type="ECO:0000256" key="1">
    <source>
        <dbReference type="SAM" id="Phobius"/>
    </source>
</evidence>
<comment type="caution">
    <text evidence="2">The sequence shown here is derived from an EMBL/GenBank/DDBJ whole genome shotgun (WGS) entry which is preliminary data.</text>
</comment>
<feature type="transmembrane region" description="Helical" evidence="1">
    <location>
        <begin position="31"/>
        <end position="48"/>
    </location>
</feature>
<feature type="transmembrane region" description="Helical" evidence="1">
    <location>
        <begin position="107"/>
        <end position="124"/>
    </location>
</feature>
<feature type="transmembrane region" description="Helical" evidence="1">
    <location>
        <begin position="189"/>
        <end position="211"/>
    </location>
</feature>
<reference evidence="2 3" key="1">
    <citation type="submission" date="2014-02" db="EMBL/GenBank/DDBJ databases">
        <authorList>
            <person name="Sears C."/>
            <person name="Carroll K."/>
            <person name="Sack B.R."/>
            <person name="Qadri F."/>
            <person name="Myers L.L."/>
            <person name="Chung G.-T."/>
            <person name="Escheverria P."/>
            <person name="Fraser C.M."/>
            <person name="Sadzewicz L."/>
            <person name="Shefchek K.A."/>
            <person name="Tallon L."/>
            <person name="Das S.P."/>
            <person name="Daugherty S."/>
            <person name="Mongodin E.F."/>
        </authorList>
    </citation>
    <scope>NUCLEOTIDE SEQUENCE [LARGE SCALE GENOMIC DNA]</scope>
    <source>
        <strain evidence="2 3">2-F-2 #4</strain>
    </source>
</reference>
<sequence length="356" mass="42099">MKYYFNILDLFPYFILFTLICFIINNKKRNLFYLVIVVIVFLSIRYGVGYDYYEYKECIQYPGVKQFEPIAQALINFTSSIHYQWFFVITTVITIVPVYIVSKRYSIMPILSFMIYMLVPMFFLDGMSTIRNSIAYPMILLAFMILLRERKKYLSVIPVIISLGFHNSAIIALAILPLAFITFKRRTAFFFWVVSFIISQAHIVTLLENYLDLPYISRAAWYLLNTPDNHSGRTLWIVVNIINLVNFYYWNKLKAQNIEVGKFLMVYNLGCILYNLTISIEPTFALRLSNYCSIFLMLIAPYYVYVLPWGIARNKRYIYLFFIIYFCSIFFVVIHGTPAGERISFLPYQTFFSHID</sequence>
<keyword evidence="1" id="KW-0812">Transmembrane</keyword>
<feature type="transmembrane region" description="Helical" evidence="1">
    <location>
        <begin position="292"/>
        <end position="311"/>
    </location>
</feature>
<feature type="transmembrane region" description="Helical" evidence="1">
    <location>
        <begin position="232"/>
        <end position="251"/>
    </location>
</feature>
<dbReference type="AlphaFoldDB" id="A0A015ZCP7"/>
<feature type="transmembrane region" description="Helical" evidence="1">
    <location>
        <begin position="159"/>
        <end position="183"/>
    </location>
</feature>
<accession>A0A015ZCP7</accession>
<keyword evidence="1" id="KW-1133">Transmembrane helix</keyword>
<dbReference type="RefSeq" id="WP_005802139.1">
    <property type="nucleotide sequence ID" value="NZ_JGDM01000129.1"/>
</dbReference>
<proteinExistence type="predicted"/>
<evidence type="ECO:0000313" key="2">
    <source>
        <dbReference type="EMBL" id="EXZ42102.1"/>
    </source>
</evidence>
<dbReference type="EMBL" id="JGDM01000129">
    <property type="protein sequence ID" value="EXZ42102.1"/>
    <property type="molecule type" value="Genomic_DNA"/>
</dbReference>
<name>A0A015ZCP7_BACFG</name>
<feature type="transmembrane region" description="Helical" evidence="1">
    <location>
        <begin position="83"/>
        <end position="100"/>
    </location>
</feature>